<dbReference type="GO" id="GO:0010468">
    <property type="term" value="P:regulation of gene expression"/>
    <property type="evidence" value="ECO:0007669"/>
    <property type="project" value="InterPro"/>
</dbReference>
<keyword evidence="2" id="KW-1185">Reference proteome</keyword>
<dbReference type="AlphaFoldDB" id="W1NVA2"/>
<name>W1NVA2_AMBTC</name>
<dbReference type="Proteomes" id="UP000017836">
    <property type="component" value="Unassembled WGS sequence"/>
</dbReference>
<proteinExistence type="predicted"/>
<dbReference type="eggNOG" id="ENOG502S1D7">
    <property type="taxonomic scope" value="Eukaryota"/>
</dbReference>
<dbReference type="PANTHER" id="PTHR35987">
    <property type="entry name" value="PROTEIN PLASTID REDOX INSENSITIVE 2, CHLOROPLASTIC-RELATED"/>
    <property type="match status" value="1"/>
</dbReference>
<dbReference type="HOGENOM" id="CLU_1167244_0_0_1"/>
<evidence type="ECO:0000313" key="1">
    <source>
        <dbReference type="EMBL" id="ERM99547.1"/>
    </source>
</evidence>
<dbReference type="InterPro" id="IPR039349">
    <property type="entry name" value="PRIN2"/>
</dbReference>
<accession>W1NVA2</accession>
<dbReference type="PANTHER" id="PTHR35987:SF3">
    <property type="entry name" value="PROTEIN PLASTID REDOX INSENSITIVE 2-LIKE ISOFORM X1"/>
    <property type="match status" value="1"/>
</dbReference>
<dbReference type="EMBL" id="KI394998">
    <property type="protein sequence ID" value="ERM99547.1"/>
    <property type="molecule type" value="Genomic_DNA"/>
</dbReference>
<evidence type="ECO:0000313" key="2">
    <source>
        <dbReference type="Proteomes" id="UP000017836"/>
    </source>
</evidence>
<organism evidence="1 2">
    <name type="scientific">Amborella trichopoda</name>
    <dbReference type="NCBI Taxonomy" id="13333"/>
    <lineage>
        <taxon>Eukaryota</taxon>
        <taxon>Viridiplantae</taxon>
        <taxon>Streptophyta</taxon>
        <taxon>Embryophyta</taxon>
        <taxon>Tracheophyta</taxon>
        <taxon>Spermatophyta</taxon>
        <taxon>Magnoliopsida</taxon>
        <taxon>Amborellales</taxon>
        <taxon>Amborellaceae</taxon>
        <taxon>Amborella</taxon>
    </lineage>
</organism>
<sequence>MAVCACKDAFSLFAPASAPAPTICAPLSFSLISPPSTLFPSLSSSAKILKKPILAISLAVPQKYVYPDPIPEFADKETQKFKAELLKKLSKDKDTFGNDCEKVVNICAEIFNDFLHKEYGGPGTLLVEPFTDMLVVLKEKKLPGAPVAARAALLWAQNYVLNSTALAGYKDIEHQLLKDIFHFKRRWPHLNSFVQGIYKGCEVILDEMSIVKLSSADKIMRNARDQESPEYPSNSGIP</sequence>
<reference evidence="2" key="1">
    <citation type="journal article" date="2013" name="Science">
        <title>The Amborella genome and the evolution of flowering plants.</title>
        <authorList>
            <consortium name="Amborella Genome Project"/>
        </authorList>
    </citation>
    <scope>NUCLEOTIDE SEQUENCE [LARGE SCALE GENOMIC DNA]</scope>
</reference>
<dbReference type="Gramene" id="ERM99547">
    <property type="protein sequence ID" value="ERM99547"/>
    <property type="gene ID" value="AMTR_s00088p00100420"/>
</dbReference>
<protein>
    <submittedName>
        <fullName evidence="1">Uncharacterized protein</fullName>
    </submittedName>
</protein>
<gene>
    <name evidence="1" type="ORF">AMTR_s00088p00100420</name>
</gene>